<dbReference type="AlphaFoldDB" id="A0AAN9VJC1"/>
<organism evidence="2 3">
    <name type="scientific">Gryllus longicercus</name>
    <dbReference type="NCBI Taxonomy" id="2509291"/>
    <lineage>
        <taxon>Eukaryota</taxon>
        <taxon>Metazoa</taxon>
        <taxon>Ecdysozoa</taxon>
        <taxon>Arthropoda</taxon>
        <taxon>Hexapoda</taxon>
        <taxon>Insecta</taxon>
        <taxon>Pterygota</taxon>
        <taxon>Neoptera</taxon>
        <taxon>Polyneoptera</taxon>
        <taxon>Orthoptera</taxon>
        <taxon>Ensifera</taxon>
        <taxon>Gryllidea</taxon>
        <taxon>Grylloidea</taxon>
        <taxon>Gryllidae</taxon>
        <taxon>Gryllinae</taxon>
        <taxon>Gryllus</taxon>
    </lineage>
</organism>
<dbReference type="EMBL" id="JAZDUA010000275">
    <property type="protein sequence ID" value="KAK7862412.1"/>
    <property type="molecule type" value="Genomic_DNA"/>
</dbReference>
<evidence type="ECO:0000313" key="3">
    <source>
        <dbReference type="Proteomes" id="UP001378592"/>
    </source>
</evidence>
<gene>
    <name evidence="2" type="ORF">R5R35_008892</name>
</gene>
<feature type="compositionally biased region" description="Basic and acidic residues" evidence="1">
    <location>
        <begin position="1"/>
        <end position="13"/>
    </location>
</feature>
<reference evidence="2 3" key="1">
    <citation type="submission" date="2024-03" db="EMBL/GenBank/DDBJ databases">
        <title>The genome assembly and annotation of the cricket Gryllus longicercus Weissman &amp; Gray.</title>
        <authorList>
            <person name="Szrajer S."/>
            <person name="Gray D."/>
            <person name="Ylla G."/>
        </authorList>
    </citation>
    <scope>NUCLEOTIDE SEQUENCE [LARGE SCALE GENOMIC DNA]</scope>
    <source>
        <strain evidence="2">DAG 2021-001</strain>
        <tissue evidence="2">Whole body minus gut</tissue>
    </source>
</reference>
<evidence type="ECO:0000313" key="2">
    <source>
        <dbReference type="EMBL" id="KAK7862412.1"/>
    </source>
</evidence>
<proteinExistence type="predicted"/>
<name>A0AAN9VJC1_9ORTH</name>
<evidence type="ECO:0000256" key="1">
    <source>
        <dbReference type="SAM" id="MobiDB-lite"/>
    </source>
</evidence>
<comment type="caution">
    <text evidence="2">The sequence shown here is derived from an EMBL/GenBank/DDBJ whole genome shotgun (WGS) entry which is preliminary data.</text>
</comment>
<keyword evidence="3" id="KW-1185">Reference proteome</keyword>
<protein>
    <submittedName>
        <fullName evidence="2">Uncharacterized protein</fullName>
    </submittedName>
</protein>
<accession>A0AAN9VJC1</accession>
<dbReference type="Proteomes" id="UP001378592">
    <property type="component" value="Unassembled WGS sequence"/>
</dbReference>
<feature type="region of interest" description="Disordered" evidence="1">
    <location>
        <begin position="1"/>
        <end position="29"/>
    </location>
</feature>
<sequence>MVGREGSDARRASEAVSSARAYGLRKKERKREVEERAMEAATCAGGARRRYWRVHGGESVLASTVLRRKSVGGGAWAAASPKLARALSVITSGPAAVCSAACGRLEGRRAGPRGAWRRSERLRLGVIPTGARSPPSLTLGRRAAANAGGQRVRRWGPRRLWTTQVALTVTGVTVRGGNKSDAAAGKNLVTATPC</sequence>